<dbReference type="InterPro" id="IPR036291">
    <property type="entry name" value="NAD(P)-bd_dom_sf"/>
</dbReference>
<accession>A0A318PTL9</accession>
<feature type="binding site" evidence="7">
    <location>
        <position position="208"/>
    </location>
    <ligand>
        <name>substrate</name>
    </ligand>
</feature>
<dbReference type="EMBL" id="NKUC01000014">
    <property type="protein sequence ID" value="PYD56922.1"/>
    <property type="molecule type" value="Genomic_DNA"/>
</dbReference>
<dbReference type="EC" id="1.1.1.49" evidence="7"/>
<comment type="pathway">
    <text evidence="1 7">Carbohydrate degradation; pentose phosphate pathway; D-ribulose 5-phosphate from D-glucose 6-phosphate (oxidative stage): step 1/3.</text>
</comment>
<dbReference type="Pfam" id="PF00479">
    <property type="entry name" value="G6PD_N"/>
    <property type="match status" value="1"/>
</dbReference>
<comment type="catalytic activity">
    <reaction evidence="7">
        <text>D-glucose 6-phosphate + NADP(+) = 6-phospho-D-glucono-1,5-lactone + NADPH + H(+)</text>
        <dbReference type="Rhea" id="RHEA:15841"/>
        <dbReference type="ChEBI" id="CHEBI:15378"/>
        <dbReference type="ChEBI" id="CHEBI:57783"/>
        <dbReference type="ChEBI" id="CHEBI:57955"/>
        <dbReference type="ChEBI" id="CHEBI:58349"/>
        <dbReference type="ChEBI" id="CHEBI:61548"/>
        <dbReference type="EC" id="1.1.1.49"/>
    </reaction>
</comment>
<feature type="binding site" evidence="7">
    <location>
        <begin position="118"/>
        <end position="119"/>
    </location>
    <ligand>
        <name>NADP(+)</name>
        <dbReference type="ChEBI" id="CHEBI:58349"/>
    </ligand>
</feature>
<dbReference type="GO" id="GO:0006006">
    <property type="term" value="P:glucose metabolic process"/>
    <property type="evidence" value="ECO:0007669"/>
    <property type="project" value="UniProtKB-KW"/>
</dbReference>
<feature type="binding site" evidence="7">
    <location>
        <position position="362"/>
    </location>
    <ligand>
        <name>substrate</name>
    </ligand>
</feature>
<comment type="similarity">
    <text evidence="2 7">Belongs to the glucose-6-phosphate dehydrogenase family.</text>
</comment>
<keyword evidence="9" id="KW-1185">Reference proteome</keyword>
<sequence>MASSTDIPATPAAVLPVTPAGARRAPPCTLVIFGAHGDLTKRLLVPALYNLVGSGLLHPDFRVIGVDRVDSTTAAWRDGLNAMMQSFTHDPNAEFHPPSINAAQWDWLAQRMEYVKADFSDVAAIRALGEKLPANAIFYLAISSRFFATVVETLGAAGVVAQKDGAFRRVVIEKPFGSDLASAKELNRRVLSVLDESQVFRIDHFLGKETVQNILAMRFGNLIFEPLWRNEYVDHIEITAAETIGVEQRGAFYEPTGALRDMVPNHLFQLFAMVAMEPPNTFDAESVRNAKEQLFEAVTPIDPRDAVRGQYAAGTVEGKPMVGYRESPGVSPHSNTETYVALKLHVENWRWAGVPFYLRTGKGLGGRRTEVVVQFRKPPMLMFRDTETENLPPNRIILNIQPAQGLTVELGAKKPGPEMDLTDVQARFRYEDVFTKSPNVGYETLLYDCLMGDETLFQRADNIEAAWKAVDPVLQAWAQDSAGPELYETGTTGPRGADALLARDGRTWYPLDKA</sequence>
<evidence type="ECO:0000256" key="6">
    <source>
        <dbReference type="ARBA" id="ARBA00023277"/>
    </source>
</evidence>
<feature type="binding site" evidence="7">
    <location>
        <position position="174"/>
    </location>
    <ligand>
        <name>NADP(+)</name>
        <dbReference type="ChEBI" id="CHEBI:58349"/>
    </ligand>
</feature>
<dbReference type="PROSITE" id="PS00069">
    <property type="entry name" value="G6P_DEHYDROGENASE"/>
    <property type="match status" value="1"/>
</dbReference>
<feature type="binding site" evidence="7">
    <location>
        <position position="68"/>
    </location>
    <ligand>
        <name>NADP(+)</name>
        <dbReference type="ChEBI" id="CHEBI:58349"/>
    </ligand>
</feature>
<keyword evidence="3 7" id="KW-0313">Glucose metabolism</keyword>
<dbReference type="UniPathway" id="UPA00115">
    <property type="reaction ID" value="UER00408"/>
</dbReference>
<dbReference type="Gene3D" id="3.30.360.10">
    <property type="entry name" value="Dihydrodipicolinate Reductase, domain 2"/>
    <property type="match status" value="1"/>
</dbReference>
<evidence type="ECO:0000313" key="9">
    <source>
        <dbReference type="Proteomes" id="UP000248257"/>
    </source>
</evidence>
<dbReference type="RefSeq" id="WP_061275962.1">
    <property type="nucleotide sequence ID" value="NZ_CBCRXN010000130.1"/>
</dbReference>
<dbReference type="PANTHER" id="PTHR23429:SF0">
    <property type="entry name" value="GLUCOSE-6-PHOSPHATE 1-DEHYDROGENASE"/>
    <property type="match status" value="1"/>
</dbReference>
<organism evidence="8 9">
    <name type="scientific">Komagataeibacter xylinus</name>
    <name type="common">Gluconacetobacter xylinus</name>
    <dbReference type="NCBI Taxonomy" id="28448"/>
    <lineage>
        <taxon>Bacteria</taxon>
        <taxon>Pseudomonadati</taxon>
        <taxon>Pseudomonadota</taxon>
        <taxon>Alphaproteobacteria</taxon>
        <taxon>Acetobacterales</taxon>
        <taxon>Acetobacteraceae</taxon>
        <taxon>Komagataeibacter</taxon>
    </lineage>
</organism>
<dbReference type="HAMAP" id="MF_00966">
    <property type="entry name" value="G6PD"/>
    <property type="match status" value="1"/>
</dbReference>
<dbReference type="GO" id="GO:0050661">
    <property type="term" value="F:NADP binding"/>
    <property type="evidence" value="ECO:0007669"/>
    <property type="project" value="UniProtKB-UniRule"/>
</dbReference>
<feature type="binding site" evidence="7">
    <location>
        <position position="242"/>
    </location>
    <ligand>
        <name>substrate</name>
    </ligand>
</feature>
<keyword evidence="4 7" id="KW-0521">NADP</keyword>
<evidence type="ECO:0000256" key="1">
    <source>
        <dbReference type="ARBA" id="ARBA00004937"/>
    </source>
</evidence>
<evidence type="ECO:0000313" key="8">
    <source>
        <dbReference type="EMBL" id="PYD56922.1"/>
    </source>
</evidence>
<dbReference type="GO" id="GO:0005829">
    <property type="term" value="C:cytosol"/>
    <property type="evidence" value="ECO:0007669"/>
    <property type="project" value="TreeGrafter"/>
</dbReference>
<dbReference type="InterPro" id="IPR001282">
    <property type="entry name" value="G6P_DH"/>
</dbReference>
<evidence type="ECO:0000256" key="3">
    <source>
        <dbReference type="ARBA" id="ARBA00022526"/>
    </source>
</evidence>
<dbReference type="InterPro" id="IPR019796">
    <property type="entry name" value="G6P_DH_AS"/>
</dbReference>
<dbReference type="OrthoDB" id="9802739at2"/>
<keyword evidence="5 7" id="KW-0560">Oxidoreductase</keyword>
<comment type="caution">
    <text evidence="8">The sequence shown here is derived from an EMBL/GenBank/DDBJ whole genome shotgun (WGS) entry which is preliminary data.</text>
</comment>
<dbReference type="InterPro" id="IPR022675">
    <property type="entry name" value="G6P_DH_C"/>
</dbReference>
<dbReference type="Gene3D" id="3.40.50.720">
    <property type="entry name" value="NAD(P)-binding Rossmann-like Domain"/>
    <property type="match status" value="1"/>
</dbReference>
<dbReference type="SUPFAM" id="SSF55347">
    <property type="entry name" value="Glyceraldehyde-3-phosphate dehydrogenase-like, C-terminal domain"/>
    <property type="match status" value="1"/>
</dbReference>
<dbReference type="InterPro" id="IPR022674">
    <property type="entry name" value="G6P_DH_NAD-bd"/>
</dbReference>
<dbReference type="Pfam" id="PF02781">
    <property type="entry name" value="G6PD_C"/>
    <property type="match status" value="1"/>
</dbReference>
<proteinExistence type="inferred from homology"/>
<dbReference type="Proteomes" id="UP000248257">
    <property type="component" value="Unassembled WGS sequence"/>
</dbReference>
<dbReference type="PIRSF" id="PIRSF000110">
    <property type="entry name" value="G6PD"/>
    <property type="match status" value="1"/>
</dbReference>
<dbReference type="PANTHER" id="PTHR23429">
    <property type="entry name" value="GLUCOSE-6-PHOSPHATE 1-DEHYDROGENASE G6PD"/>
    <property type="match status" value="1"/>
</dbReference>
<feature type="active site" description="Proton acceptor" evidence="7">
    <location>
        <position position="266"/>
    </location>
</feature>
<dbReference type="SUPFAM" id="SSF51735">
    <property type="entry name" value="NAD(P)-binding Rossmann-fold domains"/>
    <property type="match status" value="1"/>
</dbReference>
<gene>
    <name evidence="7" type="primary">zwf</name>
    <name evidence="8" type="ORF">CFR75_08205</name>
</gene>
<dbReference type="NCBIfam" id="TIGR00871">
    <property type="entry name" value="zwf"/>
    <property type="match status" value="1"/>
</dbReference>
<protein>
    <recommendedName>
        <fullName evidence="7">Glucose-6-phosphate 1-dehydrogenase</fullName>
        <shortName evidence="7">G6PD</shortName>
        <ecNumber evidence="7">1.1.1.49</ecNumber>
    </recommendedName>
</protein>
<evidence type="ECO:0000256" key="7">
    <source>
        <dbReference type="HAMAP-Rule" id="MF_00966"/>
    </source>
</evidence>
<keyword evidence="6 7" id="KW-0119">Carbohydrate metabolism</keyword>
<feature type="binding site" evidence="7">
    <location>
        <position position="204"/>
    </location>
    <ligand>
        <name>substrate</name>
    </ligand>
</feature>
<dbReference type="GO" id="GO:0004345">
    <property type="term" value="F:glucose-6-phosphate dehydrogenase activity"/>
    <property type="evidence" value="ECO:0007669"/>
    <property type="project" value="UniProtKB-UniRule"/>
</dbReference>
<evidence type="ECO:0000256" key="4">
    <source>
        <dbReference type="ARBA" id="ARBA00022857"/>
    </source>
</evidence>
<dbReference type="STRING" id="1220579.GCA_001571345_02834"/>
<name>A0A318PTL9_KOMXY</name>
<feature type="binding site" evidence="7">
    <location>
        <position position="261"/>
    </location>
    <ligand>
        <name>substrate</name>
    </ligand>
</feature>
<reference evidence="8 9" key="1">
    <citation type="submission" date="2017-07" db="EMBL/GenBank/DDBJ databases">
        <title>A draft genome sequence of Komagataeibacter xylinus LMG 1515.</title>
        <authorList>
            <person name="Skraban J."/>
            <person name="Cleenwerck I."/>
            <person name="Vandamme P."/>
            <person name="Trcek J."/>
        </authorList>
    </citation>
    <scope>NUCLEOTIDE SEQUENCE [LARGE SCALE GENOMIC DNA]</scope>
    <source>
        <strain evidence="8 9">LMG 1515</strain>
    </source>
</reference>
<comment type="caution">
    <text evidence="7">Lacks conserved residue(s) required for the propagation of feature annotation.</text>
</comment>
<evidence type="ECO:0000256" key="2">
    <source>
        <dbReference type="ARBA" id="ARBA00009975"/>
    </source>
</evidence>
<dbReference type="AlphaFoldDB" id="A0A318PTL9"/>
<dbReference type="NCBIfam" id="NF009492">
    <property type="entry name" value="PRK12853.1-3"/>
    <property type="match status" value="1"/>
</dbReference>
<comment type="function">
    <text evidence="7">Catalyzes the oxidation of glucose 6-phosphate to 6-phosphogluconolactone.</text>
</comment>
<dbReference type="PRINTS" id="PR00079">
    <property type="entry name" value="G6PDHDRGNASE"/>
</dbReference>
<evidence type="ECO:0000256" key="5">
    <source>
        <dbReference type="ARBA" id="ARBA00023002"/>
    </source>
</evidence>
<dbReference type="GO" id="GO:0009051">
    <property type="term" value="P:pentose-phosphate shunt, oxidative branch"/>
    <property type="evidence" value="ECO:0007669"/>
    <property type="project" value="TreeGrafter"/>
</dbReference>